<evidence type="ECO:0000256" key="6">
    <source>
        <dbReference type="ARBA" id="ARBA00023136"/>
    </source>
</evidence>
<keyword evidence="3 7" id="KW-0812">Transmembrane</keyword>
<keyword evidence="6 7" id="KW-0472">Membrane</keyword>
<dbReference type="PRINTS" id="PR00783">
    <property type="entry name" value="MINTRINSICP"/>
</dbReference>
<dbReference type="Pfam" id="PF00230">
    <property type="entry name" value="MIP"/>
    <property type="match status" value="1"/>
</dbReference>
<evidence type="ECO:0000256" key="4">
    <source>
        <dbReference type="ARBA" id="ARBA00022737"/>
    </source>
</evidence>
<comment type="subcellular location">
    <subcellularLocation>
        <location evidence="1">Endomembrane system</location>
        <topology evidence="1">Multi-pass membrane protein</topology>
    </subcellularLocation>
</comment>
<name>A0A6C0IEL0_9ZZZZ</name>
<accession>A0A6C0IEL0</accession>
<keyword evidence="2" id="KW-0813">Transport</keyword>
<dbReference type="InterPro" id="IPR034294">
    <property type="entry name" value="Aquaporin_transptr"/>
</dbReference>
<evidence type="ECO:0000256" key="1">
    <source>
        <dbReference type="ARBA" id="ARBA00004127"/>
    </source>
</evidence>
<evidence type="ECO:0008006" key="9">
    <source>
        <dbReference type="Google" id="ProtNLM"/>
    </source>
</evidence>
<feature type="transmembrane region" description="Helical" evidence="7">
    <location>
        <begin position="12"/>
        <end position="45"/>
    </location>
</feature>
<dbReference type="PANTHER" id="PTHR45665:SF9">
    <property type="entry name" value="AQUAPORIN-8"/>
    <property type="match status" value="1"/>
</dbReference>
<dbReference type="GO" id="GO:0016020">
    <property type="term" value="C:membrane"/>
    <property type="evidence" value="ECO:0007669"/>
    <property type="project" value="InterPro"/>
</dbReference>
<evidence type="ECO:0000256" key="3">
    <source>
        <dbReference type="ARBA" id="ARBA00022692"/>
    </source>
</evidence>
<evidence type="ECO:0000256" key="5">
    <source>
        <dbReference type="ARBA" id="ARBA00022989"/>
    </source>
</evidence>
<dbReference type="SUPFAM" id="SSF81338">
    <property type="entry name" value="Aquaporin-like"/>
    <property type="match status" value="1"/>
</dbReference>
<dbReference type="GO" id="GO:0019755">
    <property type="term" value="P:one-carbon compound transport"/>
    <property type="evidence" value="ECO:0007669"/>
    <property type="project" value="UniProtKB-ARBA"/>
</dbReference>
<dbReference type="AlphaFoldDB" id="A0A6C0IEL0"/>
<keyword evidence="4" id="KW-0677">Repeat</keyword>
<dbReference type="EMBL" id="MN740152">
    <property type="protein sequence ID" value="QHT89943.1"/>
    <property type="molecule type" value="Genomic_DNA"/>
</dbReference>
<proteinExistence type="predicted"/>
<dbReference type="InterPro" id="IPR023271">
    <property type="entry name" value="Aquaporin-like"/>
</dbReference>
<feature type="transmembrane region" description="Helical" evidence="7">
    <location>
        <begin position="65"/>
        <end position="88"/>
    </location>
</feature>
<protein>
    <recommendedName>
        <fullName evidence="9">Major intrinsic protein</fullName>
    </recommendedName>
</protein>
<evidence type="ECO:0000256" key="7">
    <source>
        <dbReference type="SAM" id="Phobius"/>
    </source>
</evidence>
<dbReference type="GO" id="GO:0015250">
    <property type="term" value="F:water channel activity"/>
    <property type="evidence" value="ECO:0007669"/>
    <property type="project" value="TreeGrafter"/>
</dbReference>
<evidence type="ECO:0000313" key="8">
    <source>
        <dbReference type="EMBL" id="QHT89943.1"/>
    </source>
</evidence>
<organism evidence="8">
    <name type="scientific">viral metagenome</name>
    <dbReference type="NCBI Taxonomy" id="1070528"/>
    <lineage>
        <taxon>unclassified sequences</taxon>
        <taxon>metagenomes</taxon>
        <taxon>organismal metagenomes</taxon>
    </lineage>
</organism>
<dbReference type="InterPro" id="IPR000425">
    <property type="entry name" value="MIP"/>
</dbReference>
<sequence length="93" mass="9373">MINFAIQLISEFLGTLLLILTIVASGGSSVMTGAVLALIIFLTAGVSGGHVNPVVSLAMYLSGSISAAGFAGYAVAQTLGGITAYFIYKVVTS</sequence>
<dbReference type="GO" id="GO:0012505">
    <property type="term" value="C:endomembrane system"/>
    <property type="evidence" value="ECO:0007669"/>
    <property type="project" value="UniProtKB-SubCell"/>
</dbReference>
<evidence type="ECO:0000256" key="2">
    <source>
        <dbReference type="ARBA" id="ARBA00022448"/>
    </source>
</evidence>
<dbReference type="PANTHER" id="PTHR45665">
    <property type="entry name" value="AQUAPORIN-8"/>
    <property type="match status" value="1"/>
</dbReference>
<dbReference type="Gene3D" id="1.20.1080.10">
    <property type="entry name" value="Glycerol uptake facilitator protein"/>
    <property type="match status" value="1"/>
</dbReference>
<keyword evidence="5 7" id="KW-1133">Transmembrane helix</keyword>
<reference evidence="8" key="1">
    <citation type="journal article" date="2020" name="Nature">
        <title>Giant virus diversity and host interactions through global metagenomics.</title>
        <authorList>
            <person name="Schulz F."/>
            <person name="Roux S."/>
            <person name="Paez-Espino D."/>
            <person name="Jungbluth S."/>
            <person name="Walsh D.A."/>
            <person name="Denef V.J."/>
            <person name="McMahon K.D."/>
            <person name="Konstantinidis K.T."/>
            <person name="Eloe-Fadrosh E.A."/>
            <person name="Kyrpides N.C."/>
            <person name="Woyke T."/>
        </authorList>
    </citation>
    <scope>NUCLEOTIDE SEQUENCE</scope>
    <source>
        <strain evidence="8">GVMAG-M-3300023184-62</strain>
    </source>
</reference>
<dbReference type="GO" id="GO:0005737">
    <property type="term" value="C:cytoplasm"/>
    <property type="evidence" value="ECO:0007669"/>
    <property type="project" value="UniProtKB-ARBA"/>
</dbReference>